<accession>A0A8J5FQ14</accession>
<evidence type="ECO:0000256" key="2">
    <source>
        <dbReference type="ARBA" id="ARBA00022692"/>
    </source>
</evidence>
<dbReference type="AlphaFoldDB" id="A0A8J5FQ14"/>
<sequence>MTFTEKTGDPAAPLLPQPPPPLPSSAQTCYGVPAATSSVAVFQDPYFPEPQAYVLLPVYPSHRRRRRPRCCGCFRCVGSLVSSSTLLSLAFFLLLLLSAAFFLWPSEPDLTVARLDLDDIRVDVTPDATICISMGAKIRIRNPAFFALNYRSIVVSLGYRGRQLGFVTSSGGHIRARGVSYIHAKLKLDGIRVLSDAIYLVEDLARGSLPLGTVTEVKGRMRLFFFDVPVEIENSDLILNDYLSGFFAPLAKVPAFTMQITHNYSHSISLSLLLSELHAE</sequence>
<dbReference type="InterPro" id="IPR044839">
    <property type="entry name" value="NDR1-like"/>
</dbReference>
<feature type="compositionally biased region" description="Pro residues" evidence="5">
    <location>
        <begin position="13"/>
        <end position="23"/>
    </location>
</feature>
<protein>
    <recommendedName>
        <fullName evidence="7">Late embryogenesis abundant protein LEA-2 subgroup domain-containing protein</fullName>
    </recommendedName>
</protein>
<dbReference type="Gene3D" id="2.60.40.1820">
    <property type="match status" value="1"/>
</dbReference>
<dbReference type="EMBL" id="JACMSC010000014">
    <property type="protein sequence ID" value="KAG6489261.1"/>
    <property type="molecule type" value="Genomic_DNA"/>
</dbReference>
<evidence type="ECO:0000256" key="6">
    <source>
        <dbReference type="SAM" id="Phobius"/>
    </source>
</evidence>
<feature type="region of interest" description="Disordered" evidence="5">
    <location>
        <begin position="1"/>
        <end position="26"/>
    </location>
</feature>
<dbReference type="GO" id="GO:0016020">
    <property type="term" value="C:membrane"/>
    <property type="evidence" value="ECO:0007669"/>
    <property type="project" value="UniProtKB-SubCell"/>
</dbReference>
<evidence type="ECO:0000256" key="1">
    <source>
        <dbReference type="ARBA" id="ARBA00004167"/>
    </source>
</evidence>
<dbReference type="PANTHER" id="PTHR31234">
    <property type="entry name" value="LATE EMBRYOGENESIS ABUNDANT (LEA) HYDROXYPROLINE-RICH GLYCOPROTEIN FAMILY"/>
    <property type="match status" value="1"/>
</dbReference>
<feature type="domain" description="Late embryogenesis abundant protein LEA-2 subgroup" evidence="7">
    <location>
        <begin position="137"/>
        <end position="232"/>
    </location>
</feature>
<proteinExistence type="predicted"/>
<gene>
    <name evidence="8" type="ORF">ZIOFF_050530</name>
</gene>
<keyword evidence="9" id="KW-1185">Reference proteome</keyword>
<comment type="subcellular location">
    <subcellularLocation>
        <location evidence="1">Membrane</location>
        <topology evidence="1">Single-pass membrane protein</topology>
    </subcellularLocation>
</comment>
<dbReference type="Proteomes" id="UP000734854">
    <property type="component" value="Unassembled WGS sequence"/>
</dbReference>
<evidence type="ECO:0000259" key="7">
    <source>
        <dbReference type="Pfam" id="PF03168"/>
    </source>
</evidence>
<reference evidence="8 9" key="1">
    <citation type="submission" date="2020-08" db="EMBL/GenBank/DDBJ databases">
        <title>Plant Genome Project.</title>
        <authorList>
            <person name="Zhang R.-G."/>
        </authorList>
    </citation>
    <scope>NUCLEOTIDE SEQUENCE [LARGE SCALE GENOMIC DNA]</scope>
    <source>
        <tissue evidence="8">Rhizome</tissue>
    </source>
</reference>
<evidence type="ECO:0000256" key="5">
    <source>
        <dbReference type="SAM" id="MobiDB-lite"/>
    </source>
</evidence>
<keyword evidence="2 6" id="KW-0812">Transmembrane</keyword>
<evidence type="ECO:0000313" key="9">
    <source>
        <dbReference type="Proteomes" id="UP000734854"/>
    </source>
</evidence>
<dbReference type="GO" id="GO:0098542">
    <property type="term" value="P:defense response to other organism"/>
    <property type="evidence" value="ECO:0007669"/>
    <property type="project" value="InterPro"/>
</dbReference>
<keyword evidence="3 6" id="KW-1133">Transmembrane helix</keyword>
<name>A0A8J5FQ14_ZINOF</name>
<evidence type="ECO:0000313" key="8">
    <source>
        <dbReference type="EMBL" id="KAG6489261.1"/>
    </source>
</evidence>
<keyword evidence="4 6" id="KW-0472">Membrane</keyword>
<feature type="transmembrane region" description="Helical" evidence="6">
    <location>
        <begin position="73"/>
        <end position="104"/>
    </location>
</feature>
<comment type="caution">
    <text evidence="8">The sequence shown here is derived from an EMBL/GenBank/DDBJ whole genome shotgun (WGS) entry which is preliminary data.</text>
</comment>
<evidence type="ECO:0000256" key="4">
    <source>
        <dbReference type="ARBA" id="ARBA00023136"/>
    </source>
</evidence>
<dbReference type="InterPro" id="IPR004864">
    <property type="entry name" value="LEA_2"/>
</dbReference>
<evidence type="ECO:0000256" key="3">
    <source>
        <dbReference type="ARBA" id="ARBA00022989"/>
    </source>
</evidence>
<dbReference type="Pfam" id="PF03168">
    <property type="entry name" value="LEA_2"/>
    <property type="match status" value="1"/>
</dbReference>
<organism evidence="8 9">
    <name type="scientific">Zingiber officinale</name>
    <name type="common">Ginger</name>
    <name type="synonym">Amomum zingiber</name>
    <dbReference type="NCBI Taxonomy" id="94328"/>
    <lineage>
        <taxon>Eukaryota</taxon>
        <taxon>Viridiplantae</taxon>
        <taxon>Streptophyta</taxon>
        <taxon>Embryophyta</taxon>
        <taxon>Tracheophyta</taxon>
        <taxon>Spermatophyta</taxon>
        <taxon>Magnoliopsida</taxon>
        <taxon>Liliopsida</taxon>
        <taxon>Zingiberales</taxon>
        <taxon>Zingiberaceae</taxon>
        <taxon>Zingiber</taxon>
    </lineage>
</organism>
<dbReference type="PANTHER" id="PTHR31234:SF4">
    <property type="entry name" value="EXPRESSED PROTEIN"/>
    <property type="match status" value="1"/>
</dbReference>
<dbReference type="SUPFAM" id="SSF117070">
    <property type="entry name" value="LEA14-like"/>
    <property type="match status" value="1"/>
</dbReference>